<feature type="transmembrane region" description="Helical" evidence="7">
    <location>
        <begin position="318"/>
        <end position="340"/>
    </location>
</feature>
<feature type="domain" description="Cation/H+ exchanger transmembrane" evidence="8">
    <location>
        <begin position="16"/>
        <end position="406"/>
    </location>
</feature>
<organism evidence="9 10">
    <name type="scientific">Streptomyces nogalater</name>
    <dbReference type="NCBI Taxonomy" id="38314"/>
    <lineage>
        <taxon>Bacteria</taxon>
        <taxon>Bacillati</taxon>
        <taxon>Actinomycetota</taxon>
        <taxon>Actinomycetes</taxon>
        <taxon>Kitasatosporales</taxon>
        <taxon>Streptomycetaceae</taxon>
        <taxon>Streptomyces</taxon>
    </lineage>
</organism>
<keyword evidence="10" id="KW-1185">Reference proteome</keyword>
<feature type="transmembrane region" description="Helical" evidence="7">
    <location>
        <begin position="237"/>
        <end position="253"/>
    </location>
</feature>
<evidence type="ECO:0000256" key="3">
    <source>
        <dbReference type="ARBA" id="ARBA00022692"/>
    </source>
</evidence>
<sequence length="437" mass="44872">MSEHQTLLFLLQLASLLLVGTGMGQLARRVGLPGVVGELFSGVVLGPTVLGHLSPDMYAWMWPADSSQTRLLEAVSTFGVLLFIGLSSAHLDLRMLRRRPRTVLSISIAALVLPLGLGVATGLLLPGSLLGPHADRSSFALLIGVVMGVSAIPVIAKTLTDLGMLHRDIGQLTLAAAAGEDVVAWILLSLVSAMTAGALKAGHIVSSVAHLLLFLAVVIAARPLLRRALGRAEKAEGSGPVIAITVVAILAASAGSQSLGLESALGAFAVGCLLSSPSRETAARLAPLRTVTLSVFAPVFLAGAGLKVDLSVLGDPGTLAAAVVVLLLAVGGKFAGAYLGARFGRLTHWEGLALGSGLNARGAVEVVVASIGLRLGVVSPAMYSIIVLVAVLTSVMAAPTLRWTMAKVEHRSEEHLRAAELAAWADRPSAPADPAQN</sequence>
<feature type="transmembrane region" description="Helical" evidence="7">
    <location>
        <begin position="204"/>
        <end position="225"/>
    </location>
</feature>
<dbReference type="InterPro" id="IPR050794">
    <property type="entry name" value="CPA2_transporter"/>
</dbReference>
<dbReference type="RefSeq" id="WP_344346553.1">
    <property type="nucleotide sequence ID" value="NZ_BAAASM010000004.1"/>
</dbReference>
<comment type="caution">
    <text evidence="9">The sequence shown here is derived from an EMBL/GenBank/DDBJ whole genome shotgun (WGS) entry which is preliminary data.</text>
</comment>
<dbReference type="EMBL" id="JBHSOE010000034">
    <property type="protein sequence ID" value="MFC5657821.1"/>
    <property type="molecule type" value="Genomic_DNA"/>
</dbReference>
<dbReference type="Gene3D" id="1.20.1530.20">
    <property type="match status" value="1"/>
</dbReference>
<keyword evidence="4 7" id="KW-1133">Transmembrane helix</keyword>
<dbReference type="InterPro" id="IPR006153">
    <property type="entry name" value="Cation/H_exchanger_TM"/>
</dbReference>
<evidence type="ECO:0000259" key="8">
    <source>
        <dbReference type="Pfam" id="PF00999"/>
    </source>
</evidence>
<feature type="transmembrane region" description="Helical" evidence="7">
    <location>
        <begin position="381"/>
        <end position="401"/>
    </location>
</feature>
<evidence type="ECO:0000256" key="4">
    <source>
        <dbReference type="ARBA" id="ARBA00022989"/>
    </source>
</evidence>
<evidence type="ECO:0000256" key="6">
    <source>
        <dbReference type="ARBA" id="ARBA00023136"/>
    </source>
</evidence>
<keyword evidence="5" id="KW-0406">Ion transport</keyword>
<feature type="transmembrane region" description="Helical" evidence="7">
    <location>
        <begin position="137"/>
        <end position="160"/>
    </location>
</feature>
<evidence type="ECO:0000256" key="7">
    <source>
        <dbReference type="SAM" id="Phobius"/>
    </source>
</evidence>
<evidence type="ECO:0000256" key="2">
    <source>
        <dbReference type="ARBA" id="ARBA00022448"/>
    </source>
</evidence>
<reference evidence="10" key="1">
    <citation type="journal article" date="2019" name="Int. J. Syst. Evol. Microbiol.">
        <title>The Global Catalogue of Microorganisms (GCM) 10K type strain sequencing project: providing services to taxonomists for standard genome sequencing and annotation.</title>
        <authorList>
            <consortium name="The Broad Institute Genomics Platform"/>
            <consortium name="The Broad Institute Genome Sequencing Center for Infectious Disease"/>
            <person name="Wu L."/>
            <person name="Ma J."/>
        </authorList>
    </citation>
    <scope>NUCLEOTIDE SEQUENCE [LARGE SCALE GENOMIC DNA]</scope>
    <source>
        <strain evidence="10">KCTC 5701</strain>
    </source>
</reference>
<dbReference type="Pfam" id="PF00999">
    <property type="entry name" value="Na_H_Exchanger"/>
    <property type="match status" value="1"/>
</dbReference>
<dbReference type="PANTHER" id="PTHR32468">
    <property type="entry name" value="CATION/H + ANTIPORTER"/>
    <property type="match status" value="1"/>
</dbReference>
<evidence type="ECO:0000313" key="10">
    <source>
        <dbReference type="Proteomes" id="UP001596065"/>
    </source>
</evidence>
<dbReference type="Proteomes" id="UP001596065">
    <property type="component" value="Unassembled WGS sequence"/>
</dbReference>
<keyword evidence="3 7" id="KW-0812">Transmembrane</keyword>
<dbReference type="InterPro" id="IPR038770">
    <property type="entry name" value="Na+/solute_symporter_sf"/>
</dbReference>
<accession>A0ABW0WM13</accession>
<gene>
    <name evidence="9" type="ORF">ACFP3J_20300</name>
</gene>
<name>A0ABW0WM13_STRNO</name>
<keyword evidence="2" id="KW-0813">Transport</keyword>
<feature type="transmembrane region" description="Helical" evidence="7">
    <location>
        <begin position="71"/>
        <end position="91"/>
    </location>
</feature>
<comment type="subcellular location">
    <subcellularLocation>
        <location evidence="1">Membrane</location>
        <topology evidence="1">Multi-pass membrane protein</topology>
    </subcellularLocation>
</comment>
<feature type="transmembrane region" description="Helical" evidence="7">
    <location>
        <begin position="172"/>
        <end position="198"/>
    </location>
</feature>
<feature type="transmembrane region" description="Helical" evidence="7">
    <location>
        <begin position="103"/>
        <end position="125"/>
    </location>
</feature>
<evidence type="ECO:0000313" key="9">
    <source>
        <dbReference type="EMBL" id="MFC5657821.1"/>
    </source>
</evidence>
<protein>
    <submittedName>
        <fullName evidence="9">Cation:proton antiporter</fullName>
    </submittedName>
</protein>
<evidence type="ECO:0000256" key="1">
    <source>
        <dbReference type="ARBA" id="ARBA00004141"/>
    </source>
</evidence>
<evidence type="ECO:0000256" key="5">
    <source>
        <dbReference type="ARBA" id="ARBA00023065"/>
    </source>
</evidence>
<dbReference type="PANTHER" id="PTHR32468:SF0">
    <property type="entry name" value="K(+)_H(+) ANTIPORTER 1"/>
    <property type="match status" value="1"/>
</dbReference>
<keyword evidence="6 7" id="KW-0472">Membrane</keyword>
<proteinExistence type="predicted"/>